<proteinExistence type="predicted"/>
<dbReference type="EMBL" id="JAENHO010000005">
    <property type="protein sequence ID" value="MBL7256656.1"/>
    <property type="molecule type" value="Genomic_DNA"/>
</dbReference>
<sequence length="148" mass="15060">MGENGTRQGIKEFAQVATMWLGFGEPDTPGAVPARPGALFMIVQTVAAVAVGAVVAVIRATLTDRELPASFPLPYLLLAIPLAIAVARHPAASPIPLTAALPSGALVAVLALIALPGDGFWHWFAALSAAALVAGAAFGAVADRRSRT</sequence>
<feature type="transmembrane region" description="Helical" evidence="1">
    <location>
        <begin position="94"/>
        <end position="115"/>
    </location>
</feature>
<name>A0ABS1VQA4_9ACTN</name>
<comment type="caution">
    <text evidence="2">The sequence shown here is derived from an EMBL/GenBank/DDBJ whole genome shotgun (WGS) entry which is preliminary data.</text>
</comment>
<feature type="transmembrane region" description="Helical" evidence="1">
    <location>
        <begin position="70"/>
        <end position="87"/>
    </location>
</feature>
<gene>
    <name evidence="2" type="ORF">JKJ07_20375</name>
</gene>
<dbReference type="RefSeq" id="WP_202993162.1">
    <property type="nucleotide sequence ID" value="NZ_JAENHO010000005.1"/>
</dbReference>
<organism evidence="2 3">
    <name type="scientific">Paractinoplanes lichenicola</name>
    <dbReference type="NCBI Taxonomy" id="2802976"/>
    <lineage>
        <taxon>Bacteria</taxon>
        <taxon>Bacillati</taxon>
        <taxon>Actinomycetota</taxon>
        <taxon>Actinomycetes</taxon>
        <taxon>Micromonosporales</taxon>
        <taxon>Micromonosporaceae</taxon>
        <taxon>Paractinoplanes</taxon>
    </lineage>
</organism>
<reference evidence="2 3" key="1">
    <citation type="submission" date="2021-01" db="EMBL/GenBank/DDBJ databases">
        <title>Actinoplanes sp. nov. LDG1-01 isolated from lichen.</title>
        <authorList>
            <person name="Saeng-In P."/>
            <person name="Phongsopitanun W."/>
            <person name="Kanchanasin P."/>
            <person name="Yuki M."/>
            <person name="Kudo T."/>
            <person name="Ohkuma M."/>
            <person name="Tanasupawat S."/>
        </authorList>
    </citation>
    <scope>NUCLEOTIDE SEQUENCE [LARGE SCALE GENOMIC DNA]</scope>
    <source>
        <strain evidence="2 3">LDG1-01</strain>
    </source>
</reference>
<evidence type="ECO:0000313" key="2">
    <source>
        <dbReference type="EMBL" id="MBL7256656.1"/>
    </source>
</evidence>
<feature type="transmembrane region" description="Helical" evidence="1">
    <location>
        <begin position="38"/>
        <end position="58"/>
    </location>
</feature>
<dbReference type="Proteomes" id="UP000598996">
    <property type="component" value="Unassembled WGS sequence"/>
</dbReference>
<protein>
    <submittedName>
        <fullName evidence="2">Uncharacterized protein</fullName>
    </submittedName>
</protein>
<keyword evidence="1" id="KW-0472">Membrane</keyword>
<keyword evidence="1" id="KW-1133">Transmembrane helix</keyword>
<accession>A0ABS1VQA4</accession>
<evidence type="ECO:0000313" key="3">
    <source>
        <dbReference type="Proteomes" id="UP000598996"/>
    </source>
</evidence>
<evidence type="ECO:0000256" key="1">
    <source>
        <dbReference type="SAM" id="Phobius"/>
    </source>
</evidence>
<feature type="transmembrane region" description="Helical" evidence="1">
    <location>
        <begin position="121"/>
        <end position="142"/>
    </location>
</feature>
<keyword evidence="1" id="KW-0812">Transmembrane</keyword>
<keyword evidence="3" id="KW-1185">Reference proteome</keyword>